<gene>
    <name evidence="1" type="ORF">NFI95_05995</name>
</gene>
<dbReference type="Proteomes" id="UP001524587">
    <property type="component" value="Unassembled WGS sequence"/>
</dbReference>
<comment type="caution">
    <text evidence="1">The sequence shown here is derived from an EMBL/GenBank/DDBJ whole genome shotgun (WGS) entry which is preliminary data.</text>
</comment>
<organism evidence="1 2">
    <name type="scientific">Endosaccharibacter trunci</name>
    <dbReference type="NCBI Taxonomy" id="2812733"/>
    <lineage>
        <taxon>Bacteria</taxon>
        <taxon>Pseudomonadati</taxon>
        <taxon>Pseudomonadota</taxon>
        <taxon>Alphaproteobacteria</taxon>
        <taxon>Acetobacterales</taxon>
        <taxon>Acetobacteraceae</taxon>
        <taxon>Endosaccharibacter</taxon>
    </lineage>
</organism>
<dbReference type="RefSeq" id="WP_422863460.1">
    <property type="nucleotide sequence ID" value="NZ_JAMSKV010000004.1"/>
</dbReference>
<dbReference type="EMBL" id="JAMSKV010000004">
    <property type="protein sequence ID" value="MCQ8277996.1"/>
    <property type="molecule type" value="Genomic_DNA"/>
</dbReference>
<proteinExistence type="predicted"/>
<sequence>MFGIFAAILRYLTETATARESHALPGVAAGVIMLKILQQTGEKQTLPHCGIFSPAAAHHRRAKIGRLGANMTSLSNDELTTIRDAVPHLDLSSIRALRRAGFDIVRATPEAPIRTSWTTIPRPMRTSSLVDLAAD</sequence>
<evidence type="ECO:0000313" key="1">
    <source>
        <dbReference type="EMBL" id="MCQ8277996.1"/>
    </source>
</evidence>
<accession>A0ABT1W775</accession>
<protein>
    <submittedName>
        <fullName evidence="1">Uncharacterized protein</fullName>
    </submittedName>
</protein>
<keyword evidence="2" id="KW-1185">Reference proteome</keyword>
<reference evidence="1 2" key="1">
    <citation type="submission" date="2022-06" db="EMBL/GenBank/DDBJ databases">
        <title>Endosaccharibacter gen. nov., sp. nov., endophytic bacteria isolated from sugarcane.</title>
        <authorList>
            <person name="Pitiwittayakul N."/>
            <person name="Yukphan P."/>
            <person name="Charoenyingcharoen P."/>
            <person name="Tanasupawat S."/>
        </authorList>
    </citation>
    <scope>NUCLEOTIDE SEQUENCE [LARGE SCALE GENOMIC DNA]</scope>
    <source>
        <strain evidence="1 2">KSS8</strain>
    </source>
</reference>
<evidence type="ECO:0000313" key="2">
    <source>
        <dbReference type="Proteomes" id="UP001524587"/>
    </source>
</evidence>
<name>A0ABT1W775_9PROT</name>